<evidence type="ECO:0000313" key="2">
    <source>
        <dbReference type="Proteomes" id="UP000789702"/>
    </source>
</evidence>
<feature type="non-terminal residue" evidence="1">
    <location>
        <position position="180"/>
    </location>
</feature>
<sequence>MDTSSSSQDAFGIYTLQHNNRVYTIRDMDRPRQRAISACYHCRRQHRGCNNYRPCNNCRVHGYDCNNSSNEPFSRDSVIEQSSSSSIASDGNQPEDQPSQINDFQSNSEELPMGNTLQGNDLLLPIRVDVAAAQFNNADEEQVRAQLADVMGMQPIDSVDIGSAQFNNIAMAQASSLHTT</sequence>
<proteinExistence type="predicted"/>
<evidence type="ECO:0000313" key="1">
    <source>
        <dbReference type="EMBL" id="CAG8637638.1"/>
    </source>
</evidence>
<protein>
    <submittedName>
        <fullName evidence="1">7402_t:CDS:1</fullName>
    </submittedName>
</protein>
<keyword evidence="2" id="KW-1185">Reference proteome</keyword>
<comment type="caution">
    <text evidence="1">The sequence shown here is derived from an EMBL/GenBank/DDBJ whole genome shotgun (WGS) entry which is preliminary data.</text>
</comment>
<dbReference type="Proteomes" id="UP000789702">
    <property type="component" value="Unassembled WGS sequence"/>
</dbReference>
<accession>A0ACA9N6T1</accession>
<dbReference type="EMBL" id="CAJVPU010014118">
    <property type="protein sequence ID" value="CAG8637638.1"/>
    <property type="molecule type" value="Genomic_DNA"/>
</dbReference>
<organism evidence="1 2">
    <name type="scientific">Dentiscutata heterogama</name>
    <dbReference type="NCBI Taxonomy" id="1316150"/>
    <lineage>
        <taxon>Eukaryota</taxon>
        <taxon>Fungi</taxon>
        <taxon>Fungi incertae sedis</taxon>
        <taxon>Mucoromycota</taxon>
        <taxon>Glomeromycotina</taxon>
        <taxon>Glomeromycetes</taxon>
        <taxon>Diversisporales</taxon>
        <taxon>Gigasporaceae</taxon>
        <taxon>Dentiscutata</taxon>
    </lineage>
</organism>
<reference evidence="1" key="1">
    <citation type="submission" date="2021-06" db="EMBL/GenBank/DDBJ databases">
        <authorList>
            <person name="Kallberg Y."/>
            <person name="Tangrot J."/>
            <person name="Rosling A."/>
        </authorList>
    </citation>
    <scope>NUCLEOTIDE SEQUENCE</scope>
    <source>
        <strain evidence="1">IL203A</strain>
    </source>
</reference>
<gene>
    <name evidence="1" type="ORF">DHETER_LOCUS8686</name>
</gene>
<name>A0ACA9N6T1_9GLOM</name>